<accession>A0A948T2J2</accession>
<dbReference type="GO" id="GO:0000271">
    <property type="term" value="P:polysaccharide biosynthetic process"/>
    <property type="evidence" value="ECO:0007669"/>
    <property type="project" value="TreeGrafter"/>
</dbReference>
<dbReference type="GO" id="GO:0008830">
    <property type="term" value="F:dTDP-4-dehydrorhamnose 3,5-epimerase activity"/>
    <property type="evidence" value="ECO:0007669"/>
    <property type="project" value="UniProtKB-UniRule"/>
</dbReference>
<comment type="subunit">
    <text evidence="3">Homodimer.</text>
</comment>
<reference evidence="4" key="1">
    <citation type="journal article" date="2021" name="PeerJ">
        <title>Extensive microbial diversity within the chicken gut microbiome revealed by metagenomics and culture.</title>
        <authorList>
            <person name="Gilroy R."/>
            <person name="Ravi A."/>
            <person name="Getino M."/>
            <person name="Pursley I."/>
            <person name="Horton D.L."/>
            <person name="Alikhan N.F."/>
            <person name="Baker D."/>
            <person name="Gharbi K."/>
            <person name="Hall N."/>
            <person name="Watson M."/>
            <person name="Adriaenssens E.M."/>
            <person name="Foster-Nyarko E."/>
            <person name="Jarju S."/>
            <person name="Secka A."/>
            <person name="Antonio M."/>
            <person name="Oren A."/>
            <person name="Chaudhuri R.R."/>
            <person name="La Ragione R."/>
            <person name="Hildebrand F."/>
            <person name="Pallen M.J."/>
        </authorList>
    </citation>
    <scope>NUCLEOTIDE SEQUENCE</scope>
    <source>
        <strain evidence="4">B5_2728</strain>
    </source>
</reference>
<evidence type="ECO:0000256" key="3">
    <source>
        <dbReference type="RuleBase" id="RU364069"/>
    </source>
</evidence>
<comment type="function">
    <text evidence="3">Catalyzes the epimerization of the C3' and C5'positions of dTDP-6-deoxy-D-xylo-4-hexulose, forming dTDP-6-deoxy-L-lyxo-4-hexulose.</text>
</comment>
<evidence type="ECO:0000313" key="4">
    <source>
        <dbReference type="EMBL" id="MBU3806046.1"/>
    </source>
</evidence>
<protein>
    <recommendedName>
        <fullName evidence="3">dTDP-4-dehydrorhamnose 3,5-epimerase</fullName>
        <ecNumber evidence="3">5.1.3.13</ecNumber>
    </recommendedName>
    <alternativeName>
        <fullName evidence="3">Thymidine diphospho-4-keto-rhamnose 3,5-epimerase</fullName>
    </alternativeName>
</protein>
<dbReference type="EMBL" id="JAHLFP010000031">
    <property type="protein sequence ID" value="MBU3806046.1"/>
    <property type="molecule type" value="Genomic_DNA"/>
</dbReference>
<dbReference type="PANTHER" id="PTHR21047:SF2">
    <property type="entry name" value="THYMIDINE DIPHOSPHO-4-KETO-RHAMNOSE 3,5-EPIMERASE"/>
    <property type="match status" value="1"/>
</dbReference>
<dbReference type="CDD" id="cd00438">
    <property type="entry name" value="cupin_RmlC"/>
    <property type="match status" value="1"/>
</dbReference>
<dbReference type="Proteomes" id="UP000713596">
    <property type="component" value="Unassembled WGS sequence"/>
</dbReference>
<feature type="active site" description="Proton acceptor" evidence="1">
    <location>
        <position position="64"/>
    </location>
</feature>
<reference evidence="4" key="2">
    <citation type="submission" date="2021-04" db="EMBL/GenBank/DDBJ databases">
        <authorList>
            <person name="Gilroy R."/>
        </authorList>
    </citation>
    <scope>NUCLEOTIDE SEQUENCE</scope>
    <source>
        <strain evidence="4">B5_2728</strain>
    </source>
</reference>
<organism evidence="4 5">
    <name type="scientific">Candidatus Allofournierella pullistercoris</name>
    <dbReference type="NCBI Taxonomy" id="2838597"/>
    <lineage>
        <taxon>Bacteria</taxon>
        <taxon>Bacillati</taxon>
        <taxon>Bacillota</taxon>
        <taxon>Clostridia</taxon>
        <taxon>Eubacteriales</taxon>
        <taxon>Oscillospiraceae</taxon>
        <taxon>Allofournierella</taxon>
    </lineage>
</organism>
<dbReference type="PANTHER" id="PTHR21047">
    <property type="entry name" value="DTDP-6-DEOXY-D-GLUCOSE-3,5 EPIMERASE"/>
    <property type="match status" value="1"/>
</dbReference>
<dbReference type="SUPFAM" id="SSF51182">
    <property type="entry name" value="RmlC-like cupins"/>
    <property type="match status" value="1"/>
</dbReference>
<feature type="site" description="Participates in a stacking interaction with the thymidine ring of dTDP-4-oxo-6-deoxyglucose" evidence="2">
    <location>
        <position position="139"/>
    </location>
</feature>
<gene>
    <name evidence="4" type="primary">rfbC</name>
    <name evidence="4" type="ORF">H9882_04045</name>
</gene>
<dbReference type="AlphaFoldDB" id="A0A948T2J2"/>
<dbReference type="GO" id="GO:0005829">
    <property type="term" value="C:cytosol"/>
    <property type="evidence" value="ECO:0007669"/>
    <property type="project" value="TreeGrafter"/>
</dbReference>
<dbReference type="NCBIfam" id="TIGR01221">
    <property type="entry name" value="rmlC"/>
    <property type="match status" value="1"/>
</dbReference>
<dbReference type="Gene3D" id="2.60.120.10">
    <property type="entry name" value="Jelly Rolls"/>
    <property type="match status" value="1"/>
</dbReference>
<comment type="caution">
    <text evidence="4">The sequence shown here is derived from an EMBL/GenBank/DDBJ whole genome shotgun (WGS) entry which is preliminary data.</text>
</comment>
<dbReference type="InterPro" id="IPR014710">
    <property type="entry name" value="RmlC-like_jellyroll"/>
</dbReference>
<evidence type="ECO:0000256" key="1">
    <source>
        <dbReference type="PIRSR" id="PIRSR600888-1"/>
    </source>
</evidence>
<evidence type="ECO:0000256" key="2">
    <source>
        <dbReference type="PIRSR" id="PIRSR600888-3"/>
    </source>
</evidence>
<evidence type="ECO:0000313" key="5">
    <source>
        <dbReference type="Proteomes" id="UP000713596"/>
    </source>
</evidence>
<comment type="catalytic activity">
    <reaction evidence="3">
        <text>dTDP-4-dehydro-6-deoxy-alpha-D-glucose = dTDP-4-dehydro-beta-L-rhamnose</text>
        <dbReference type="Rhea" id="RHEA:16969"/>
        <dbReference type="ChEBI" id="CHEBI:57649"/>
        <dbReference type="ChEBI" id="CHEBI:62830"/>
        <dbReference type="EC" id="5.1.3.13"/>
    </reaction>
</comment>
<dbReference type="Pfam" id="PF00908">
    <property type="entry name" value="dTDP_sugar_isom"/>
    <property type="match status" value="1"/>
</dbReference>
<sequence>MGKFQFIQTELPGVIIVEPTVFGDARGYFMETFQKEEFAAAGIDCEFVQDNQSSSTRGVLRGLHFQTEHTQGKLVRVVKGEVFDVAVDCRPGSATFGKWTGVVLSSENKRQFYVPQGFAHGFLVLSDEAEFCYKCTDYYTPSAEGGIPYNDPTIGIEWPDCGCEYRLSEKDQHHLPFDQQSFSCFAKW</sequence>
<dbReference type="InterPro" id="IPR011051">
    <property type="entry name" value="RmlC_Cupin_sf"/>
</dbReference>
<proteinExistence type="inferred from homology"/>
<feature type="active site" description="Proton donor" evidence="1">
    <location>
        <position position="133"/>
    </location>
</feature>
<dbReference type="EC" id="5.1.3.13" evidence="3"/>
<comment type="similarity">
    <text evidence="3">Belongs to the dTDP-4-dehydrorhamnose 3,5-epimerase family.</text>
</comment>
<keyword evidence="3 4" id="KW-0413">Isomerase</keyword>
<name>A0A948T2J2_9FIRM</name>
<dbReference type="GO" id="GO:0019305">
    <property type="term" value="P:dTDP-rhamnose biosynthetic process"/>
    <property type="evidence" value="ECO:0007669"/>
    <property type="project" value="UniProtKB-UniRule"/>
</dbReference>
<dbReference type="InterPro" id="IPR000888">
    <property type="entry name" value="RmlC-like"/>
</dbReference>
<comment type="pathway">
    <text evidence="3">Carbohydrate biosynthesis; dTDP-L-rhamnose biosynthesis.</text>
</comment>